<dbReference type="PANTHER" id="PTHR47357:SF7">
    <property type="entry name" value="STRUCTURAL MAINTENANCE OF CHROMOSOMES PROTEIN"/>
    <property type="match status" value="1"/>
</dbReference>
<protein>
    <submittedName>
        <fullName evidence="5">COP1-interactive protein 1</fullName>
    </submittedName>
</protein>
<proteinExistence type="predicted"/>
<dbReference type="InterPro" id="IPR011684">
    <property type="entry name" value="NAB"/>
</dbReference>
<feature type="coiled-coil region" evidence="2">
    <location>
        <begin position="88"/>
        <end position="115"/>
    </location>
</feature>
<sequence length="140" mass="16032">MEDNYKKILELLKEEDADERNKLVGLIEDFHKHHQSIYERYDHITGELRAKVHSKKDKDSSSSTSSSDSDSDANFTKKGSKNRKLKAIDLLKDQLQATSTEIDELRGKLAITTEEKYSLSSECHAALNKEQETLQKPCDF</sequence>
<evidence type="ECO:0000313" key="5">
    <source>
        <dbReference type="EMBL" id="GJS82282.1"/>
    </source>
</evidence>
<gene>
    <name evidence="5" type="ORF">Tco_0748823</name>
</gene>
<accession>A0ABQ4YZF8</accession>
<dbReference type="PROSITE" id="PS51774">
    <property type="entry name" value="NAB"/>
    <property type="match status" value="1"/>
</dbReference>
<evidence type="ECO:0000256" key="1">
    <source>
        <dbReference type="ARBA" id="ARBA00023054"/>
    </source>
</evidence>
<feature type="domain" description="NAB" evidence="4">
    <location>
        <begin position="1"/>
        <end position="48"/>
    </location>
</feature>
<organism evidence="5 6">
    <name type="scientific">Tanacetum coccineum</name>
    <dbReference type="NCBI Taxonomy" id="301880"/>
    <lineage>
        <taxon>Eukaryota</taxon>
        <taxon>Viridiplantae</taxon>
        <taxon>Streptophyta</taxon>
        <taxon>Embryophyta</taxon>
        <taxon>Tracheophyta</taxon>
        <taxon>Spermatophyta</taxon>
        <taxon>Magnoliopsida</taxon>
        <taxon>eudicotyledons</taxon>
        <taxon>Gunneridae</taxon>
        <taxon>Pentapetalae</taxon>
        <taxon>asterids</taxon>
        <taxon>campanulids</taxon>
        <taxon>Asterales</taxon>
        <taxon>Asteraceae</taxon>
        <taxon>Asteroideae</taxon>
        <taxon>Anthemideae</taxon>
        <taxon>Anthemidinae</taxon>
        <taxon>Tanacetum</taxon>
    </lineage>
</organism>
<keyword evidence="6" id="KW-1185">Reference proteome</keyword>
<evidence type="ECO:0000259" key="4">
    <source>
        <dbReference type="PROSITE" id="PS51774"/>
    </source>
</evidence>
<evidence type="ECO:0000313" key="6">
    <source>
        <dbReference type="Proteomes" id="UP001151760"/>
    </source>
</evidence>
<evidence type="ECO:0000256" key="3">
    <source>
        <dbReference type="SAM" id="MobiDB-lite"/>
    </source>
</evidence>
<reference evidence="5" key="1">
    <citation type="journal article" date="2022" name="Int. J. Mol. Sci.">
        <title>Draft Genome of Tanacetum Coccineum: Genomic Comparison of Closely Related Tanacetum-Family Plants.</title>
        <authorList>
            <person name="Yamashiro T."/>
            <person name="Shiraishi A."/>
            <person name="Nakayama K."/>
            <person name="Satake H."/>
        </authorList>
    </citation>
    <scope>NUCLEOTIDE SEQUENCE</scope>
</reference>
<name>A0ABQ4YZF8_9ASTR</name>
<feature type="compositionally biased region" description="Basic and acidic residues" evidence="3">
    <location>
        <begin position="51"/>
        <end position="60"/>
    </location>
</feature>
<keyword evidence="1 2" id="KW-0175">Coiled coil</keyword>
<dbReference type="PANTHER" id="PTHR47357">
    <property type="entry name" value="COP1-INTERACTIVE PROTEIN 1"/>
    <property type="match status" value="1"/>
</dbReference>
<dbReference type="Proteomes" id="UP001151760">
    <property type="component" value="Unassembled WGS sequence"/>
</dbReference>
<feature type="region of interest" description="Disordered" evidence="3">
    <location>
        <begin position="51"/>
        <end position="80"/>
    </location>
</feature>
<comment type="caution">
    <text evidence="5">The sequence shown here is derived from an EMBL/GenBank/DDBJ whole genome shotgun (WGS) entry which is preliminary data.</text>
</comment>
<reference evidence="5" key="2">
    <citation type="submission" date="2022-01" db="EMBL/GenBank/DDBJ databases">
        <authorList>
            <person name="Yamashiro T."/>
            <person name="Shiraishi A."/>
            <person name="Satake H."/>
            <person name="Nakayama K."/>
        </authorList>
    </citation>
    <scope>NUCLEOTIDE SEQUENCE</scope>
</reference>
<evidence type="ECO:0000256" key="2">
    <source>
        <dbReference type="SAM" id="Coils"/>
    </source>
</evidence>
<dbReference type="EMBL" id="BQNB010010812">
    <property type="protein sequence ID" value="GJS82282.1"/>
    <property type="molecule type" value="Genomic_DNA"/>
</dbReference>